<dbReference type="EMBL" id="CP018171">
    <property type="protein sequence ID" value="APH72585.1"/>
    <property type="molecule type" value="Genomic_DNA"/>
</dbReference>
<dbReference type="KEGG" id="meso:BSQ44_15375"/>
<protein>
    <recommendedName>
        <fullName evidence="1">NAD-dependent epimerase/dehydratase domain-containing protein</fullName>
    </recommendedName>
</protein>
<organism evidence="2 3">
    <name type="scientific">Aquibium oceanicum</name>
    <dbReference type="NCBI Taxonomy" id="1670800"/>
    <lineage>
        <taxon>Bacteria</taxon>
        <taxon>Pseudomonadati</taxon>
        <taxon>Pseudomonadota</taxon>
        <taxon>Alphaproteobacteria</taxon>
        <taxon>Hyphomicrobiales</taxon>
        <taxon>Phyllobacteriaceae</taxon>
        <taxon>Aquibium</taxon>
    </lineage>
</organism>
<dbReference type="AlphaFoldDB" id="A0A1L3STD2"/>
<reference evidence="3" key="1">
    <citation type="submission" date="2016-11" db="EMBL/GenBank/DDBJ databases">
        <title>Mesorhizobium oceanicum sp. nov., isolated from deep seawater in South China Sea.</title>
        <authorList>
            <person name="Fu G.-Y."/>
        </authorList>
    </citation>
    <scope>NUCLEOTIDE SEQUENCE [LARGE SCALE GENOMIC DNA]</scope>
    <source>
        <strain evidence="3">B7</strain>
    </source>
</reference>
<evidence type="ECO:0000313" key="3">
    <source>
        <dbReference type="Proteomes" id="UP000182840"/>
    </source>
</evidence>
<dbReference type="OrthoDB" id="9811425at2"/>
<dbReference type="RefSeq" id="WP_072605705.1">
    <property type="nucleotide sequence ID" value="NZ_CP018171.1"/>
</dbReference>
<dbReference type="Pfam" id="PF01370">
    <property type="entry name" value="Epimerase"/>
    <property type="match status" value="1"/>
</dbReference>
<gene>
    <name evidence="2" type="ORF">BSQ44_15375</name>
</gene>
<dbReference type="InterPro" id="IPR050177">
    <property type="entry name" value="Lipid_A_modif_metabolic_enz"/>
</dbReference>
<proteinExistence type="predicted"/>
<evidence type="ECO:0000313" key="2">
    <source>
        <dbReference type="EMBL" id="APH72585.1"/>
    </source>
</evidence>
<dbReference type="InterPro" id="IPR001509">
    <property type="entry name" value="Epimerase_deHydtase"/>
</dbReference>
<sequence length="311" mass="33720">MIGIFGANGFIGRHLAQRLHSRGRKFMAVSRHFGPDFVAAHGGVAELVEANFTDPLAMVSALDGLDTVVQLVSTSSPGMQNLHSIADIRDNVIPHVAFLQNCVAAGVRRYVFLSSGGTVYGPTNEVPIREDSETNPISSHGLTKLMVEKYIQMHGSVDGLDYVILRLANPFGPGQHYRKAQGLIPAILGRHQDGLPVKVIGDGSARRDYVFIDDVIDAIELALGEARAARGIINIGSGEARSVSEILGAIEEILGVRIEREYADVRKTDVAVNQLDISRAASLLGWRPKTPFRVGLERTLAEFSPALRQPR</sequence>
<dbReference type="Proteomes" id="UP000182840">
    <property type="component" value="Chromosome"/>
</dbReference>
<dbReference type="InterPro" id="IPR036291">
    <property type="entry name" value="NAD(P)-bd_dom_sf"/>
</dbReference>
<dbReference type="Gene3D" id="3.40.50.720">
    <property type="entry name" value="NAD(P)-binding Rossmann-like Domain"/>
    <property type="match status" value="1"/>
</dbReference>
<dbReference type="PANTHER" id="PTHR43245">
    <property type="entry name" value="BIFUNCTIONAL POLYMYXIN RESISTANCE PROTEIN ARNA"/>
    <property type="match status" value="1"/>
</dbReference>
<dbReference type="SUPFAM" id="SSF51735">
    <property type="entry name" value="NAD(P)-binding Rossmann-fold domains"/>
    <property type="match status" value="1"/>
</dbReference>
<accession>A0A1L3STD2</accession>
<dbReference type="Gene3D" id="3.90.25.10">
    <property type="entry name" value="UDP-galactose 4-epimerase, domain 1"/>
    <property type="match status" value="1"/>
</dbReference>
<evidence type="ECO:0000259" key="1">
    <source>
        <dbReference type="Pfam" id="PF01370"/>
    </source>
</evidence>
<dbReference type="STRING" id="1670800.BSQ44_15375"/>
<name>A0A1L3STD2_9HYPH</name>
<keyword evidence="3" id="KW-1185">Reference proteome</keyword>
<feature type="domain" description="NAD-dependent epimerase/dehydratase" evidence="1">
    <location>
        <begin position="4"/>
        <end position="236"/>
    </location>
</feature>